<comment type="subcellular location">
    <subcellularLocation>
        <location evidence="1 10">Cell membrane</location>
        <topology evidence="1 10">Multi-pass membrane protein</topology>
    </subcellularLocation>
</comment>
<feature type="transmembrane region" description="Helical" evidence="10">
    <location>
        <begin position="464"/>
        <end position="492"/>
    </location>
</feature>
<dbReference type="Gene3D" id="1.10.3430.10">
    <property type="entry name" value="Ammonium transporter AmtB like domains"/>
    <property type="match status" value="1"/>
</dbReference>
<dbReference type="AlphaFoldDB" id="A0A7W5FUC4"/>
<keyword evidence="11" id="KW-0732">Signal</keyword>
<feature type="transmembrane region" description="Helical" evidence="10">
    <location>
        <begin position="369"/>
        <end position="390"/>
    </location>
</feature>
<protein>
    <recommendedName>
        <fullName evidence="9 10">Ammonium transporter</fullName>
    </recommendedName>
</protein>
<dbReference type="FunFam" id="1.10.3430.10:FF:000007">
    <property type="entry name" value="Ammonium transporter"/>
    <property type="match status" value="1"/>
</dbReference>
<evidence type="ECO:0000256" key="11">
    <source>
        <dbReference type="SAM" id="SignalP"/>
    </source>
</evidence>
<evidence type="ECO:0000259" key="12">
    <source>
        <dbReference type="Pfam" id="PF00909"/>
    </source>
</evidence>
<accession>A0A7W5FUC4</accession>
<evidence type="ECO:0000256" key="3">
    <source>
        <dbReference type="ARBA" id="ARBA00022448"/>
    </source>
</evidence>
<feature type="transmembrane region" description="Helical" evidence="10">
    <location>
        <begin position="424"/>
        <end position="444"/>
    </location>
</feature>
<dbReference type="SUPFAM" id="SSF111352">
    <property type="entry name" value="Ammonium transporter"/>
    <property type="match status" value="1"/>
</dbReference>
<evidence type="ECO:0000256" key="8">
    <source>
        <dbReference type="ARBA" id="ARBA00023177"/>
    </source>
</evidence>
<keyword evidence="6 10" id="KW-1133">Transmembrane helix</keyword>
<dbReference type="PANTHER" id="PTHR43029">
    <property type="entry name" value="AMMONIUM TRANSPORTER MEP2"/>
    <property type="match status" value="1"/>
</dbReference>
<feature type="transmembrane region" description="Helical" evidence="10">
    <location>
        <begin position="396"/>
        <end position="412"/>
    </location>
</feature>
<sequence length="524" mass="53428">MKKTIKTVFAGMAVVLALGFFHAAPAQDAKPAAAAVPAETTAAAPAMPPADAAPAAAAAAATAPAASPAAAVPAPASAAAPAPTPNKGDTAWMFVATLLVILMTIPGLALFYGGLVRTKNMLSVLLQVFMIFSLIIVLWCLYGYSLAFTEGNAFFGSGGRALLAGIYDPAKGAFTTAATFSKGVVIPEFIYVAFQGTFAAITCGLIVGAFAERAKFSAVLAFVVLWFTFSYLPVAHMVWFWTGPDAITDANALATETAKAGFIWQKGALDFAGGTVVHINAAVAGIIGAILIGKRIGYGRESMAPHSLTLTMVGASLLWVGWFGFNAGSALEAGDIAALAFINTLLATAAAATSWLFGEWILKGKPSMLGAASGAVAGLVAITPACGYVGPMGALVIGLLAGIICLWGVNGLKRLIGADDSLDVFGVHGVGGILGAILTGVFAAPSLGGQGVWDYVANKASADYSIAGQVTTQATAVGITIVWSAVVAFIAYKLVDMVIGLRVPEEEEREGLDITSHGESAYHS</sequence>
<dbReference type="EMBL" id="JACHXD010000005">
    <property type="protein sequence ID" value="MBB3119033.1"/>
    <property type="molecule type" value="Genomic_DNA"/>
</dbReference>
<feature type="chain" id="PRO_5030962397" description="Ammonium transporter" evidence="11">
    <location>
        <begin position="27"/>
        <end position="524"/>
    </location>
</feature>
<feature type="transmembrane region" description="Helical" evidence="10">
    <location>
        <begin position="336"/>
        <end position="357"/>
    </location>
</feature>
<keyword evidence="14" id="KW-1185">Reference proteome</keyword>
<evidence type="ECO:0000256" key="10">
    <source>
        <dbReference type="RuleBase" id="RU362002"/>
    </source>
</evidence>
<organism evidence="13 14">
    <name type="scientific">Pseudoduganella violacea</name>
    <dbReference type="NCBI Taxonomy" id="1715466"/>
    <lineage>
        <taxon>Bacteria</taxon>
        <taxon>Pseudomonadati</taxon>
        <taxon>Pseudomonadota</taxon>
        <taxon>Betaproteobacteria</taxon>
        <taxon>Burkholderiales</taxon>
        <taxon>Oxalobacteraceae</taxon>
        <taxon>Telluria group</taxon>
        <taxon>Pseudoduganella</taxon>
    </lineage>
</organism>
<proteinExistence type="inferred from homology"/>
<dbReference type="InterPro" id="IPR001905">
    <property type="entry name" value="Ammonium_transpt"/>
</dbReference>
<evidence type="ECO:0000313" key="14">
    <source>
        <dbReference type="Proteomes" id="UP000541535"/>
    </source>
</evidence>
<evidence type="ECO:0000256" key="2">
    <source>
        <dbReference type="ARBA" id="ARBA00005887"/>
    </source>
</evidence>
<keyword evidence="4" id="KW-1003">Cell membrane</keyword>
<feature type="domain" description="Ammonium transporter AmtB-like" evidence="12">
    <location>
        <begin position="91"/>
        <end position="522"/>
    </location>
</feature>
<dbReference type="Proteomes" id="UP000541535">
    <property type="component" value="Unassembled WGS sequence"/>
</dbReference>
<feature type="transmembrane region" description="Helical" evidence="10">
    <location>
        <begin position="271"/>
        <end position="292"/>
    </location>
</feature>
<dbReference type="PROSITE" id="PS01219">
    <property type="entry name" value="AMMONIUM_TRANSP"/>
    <property type="match status" value="1"/>
</dbReference>
<comment type="caution">
    <text evidence="13">The sequence shown here is derived from an EMBL/GenBank/DDBJ whole genome shotgun (WGS) entry which is preliminary data.</text>
</comment>
<feature type="transmembrane region" description="Helical" evidence="10">
    <location>
        <begin position="304"/>
        <end position="324"/>
    </location>
</feature>
<feature type="transmembrane region" description="Helical" evidence="10">
    <location>
        <begin position="124"/>
        <end position="144"/>
    </location>
</feature>
<dbReference type="NCBIfam" id="TIGR00836">
    <property type="entry name" value="amt"/>
    <property type="match status" value="1"/>
</dbReference>
<feature type="transmembrane region" description="Helical" evidence="10">
    <location>
        <begin position="91"/>
        <end position="112"/>
    </location>
</feature>
<evidence type="ECO:0000256" key="4">
    <source>
        <dbReference type="ARBA" id="ARBA00022475"/>
    </source>
</evidence>
<keyword evidence="8 10" id="KW-0924">Ammonia transport</keyword>
<comment type="similarity">
    <text evidence="2 10">Belongs to the ammonia transporter channel (TC 1.A.11.2) family.</text>
</comment>
<dbReference type="GO" id="GO:0005886">
    <property type="term" value="C:plasma membrane"/>
    <property type="evidence" value="ECO:0007669"/>
    <property type="project" value="UniProtKB-SubCell"/>
</dbReference>
<dbReference type="InterPro" id="IPR029020">
    <property type="entry name" value="Ammonium/urea_transptr"/>
</dbReference>
<gene>
    <name evidence="13" type="ORF">FHS03_002084</name>
</gene>
<name>A0A7W5FUC4_9BURK</name>
<evidence type="ECO:0000313" key="13">
    <source>
        <dbReference type="EMBL" id="MBB3119033.1"/>
    </source>
</evidence>
<dbReference type="InterPro" id="IPR024041">
    <property type="entry name" value="NH4_transpt_AmtB-like_dom"/>
</dbReference>
<feature type="transmembrane region" description="Helical" evidence="10">
    <location>
        <begin position="218"/>
        <end position="241"/>
    </location>
</feature>
<evidence type="ECO:0000256" key="7">
    <source>
        <dbReference type="ARBA" id="ARBA00023136"/>
    </source>
</evidence>
<evidence type="ECO:0000256" key="6">
    <source>
        <dbReference type="ARBA" id="ARBA00022989"/>
    </source>
</evidence>
<dbReference type="Pfam" id="PF00909">
    <property type="entry name" value="Ammonium_transp"/>
    <property type="match status" value="1"/>
</dbReference>
<feature type="signal peptide" evidence="11">
    <location>
        <begin position="1"/>
        <end position="26"/>
    </location>
</feature>
<feature type="transmembrane region" description="Helical" evidence="10">
    <location>
        <begin position="189"/>
        <end position="211"/>
    </location>
</feature>
<reference evidence="13 14" key="1">
    <citation type="submission" date="2020-08" db="EMBL/GenBank/DDBJ databases">
        <title>Genomic Encyclopedia of Type Strains, Phase III (KMG-III): the genomes of soil and plant-associated and newly described type strains.</title>
        <authorList>
            <person name="Whitman W."/>
        </authorList>
    </citation>
    <scope>NUCLEOTIDE SEQUENCE [LARGE SCALE GENOMIC DNA]</scope>
    <source>
        <strain evidence="13 14">CECT 8897</strain>
    </source>
</reference>
<keyword evidence="3 10" id="KW-0813">Transport</keyword>
<dbReference type="RefSeq" id="WP_183440910.1">
    <property type="nucleotide sequence ID" value="NZ_JACHXD010000005.1"/>
</dbReference>
<dbReference type="InterPro" id="IPR018047">
    <property type="entry name" value="Ammonium_transpt_CS"/>
</dbReference>
<keyword evidence="5 10" id="KW-0812">Transmembrane</keyword>
<evidence type="ECO:0000256" key="1">
    <source>
        <dbReference type="ARBA" id="ARBA00004651"/>
    </source>
</evidence>
<evidence type="ECO:0000256" key="9">
    <source>
        <dbReference type="ARBA" id="ARBA00050025"/>
    </source>
</evidence>
<evidence type="ECO:0000256" key="5">
    <source>
        <dbReference type="ARBA" id="ARBA00022692"/>
    </source>
</evidence>
<keyword evidence="7 10" id="KW-0472">Membrane</keyword>
<dbReference type="PANTHER" id="PTHR43029:SF10">
    <property type="entry name" value="AMMONIUM TRANSPORTER MEP2"/>
    <property type="match status" value="1"/>
</dbReference>
<dbReference type="GO" id="GO:0008519">
    <property type="term" value="F:ammonium channel activity"/>
    <property type="evidence" value="ECO:0007669"/>
    <property type="project" value="InterPro"/>
</dbReference>